<keyword evidence="2" id="KW-1185">Reference proteome</keyword>
<organism evidence="1 2">
    <name type="scientific">Camellia lanceoleosa</name>
    <dbReference type="NCBI Taxonomy" id="1840588"/>
    <lineage>
        <taxon>Eukaryota</taxon>
        <taxon>Viridiplantae</taxon>
        <taxon>Streptophyta</taxon>
        <taxon>Embryophyta</taxon>
        <taxon>Tracheophyta</taxon>
        <taxon>Spermatophyta</taxon>
        <taxon>Magnoliopsida</taxon>
        <taxon>eudicotyledons</taxon>
        <taxon>Gunneridae</taxon>
        <taxon>Pentapetalae</taxon>
        <taxon>asterids</taxon>
        <taxon>Ericales</taxon>
        <taxon>Theaceae</taxon>
        <taxon>Camellia</taxon>
    </lineage>
</organism>
<evidence type="ECO:0000313" key="2">
    <source>
        <dbReference type="Proteomes" id="UP001060215"/>
    </source>
</evidence>
<evidence type="ECO:0000313" key="1">
    <source>
        <dbReference type="EMBL" id="KAI8009445.1"/>
    </source>
</evidence>
<dbReference type="EMBL" id="CM045762">
    <property type="protein sequence ID" value="KAI8009445.1"/>
    <property type="molecule type" value="Genomic_DNA"/>
</dbReference>
<dbReference type="Proteomes" id="UP001060215">
    <property type="component" value="Chromosome 5"/>
</dbReference>
<comment type="caution">
    <text evidence="1">The sequence shown here is derived from an EMBL/GenBank/DDBJ whole genome shotgun (WGS) entry which is preliminary data.</text>
</comment>
<gene>
    <name evidence="1" type="ORF">LOK49_LG06G02590</name>
</gene>
<protein>
    <submittedName>
        <fullName evidence="1">Actin-related protein 2</fullName>
    </submittedName>
</protein>
<accession>A0ACC0H8C2</accession>
<reference evidence="1 2" key="1">
    <citation type="journal article" date="2022" name="Plant J.">
        <title>Chromosome-level genome of Camellia lanceoleosa provides a valuable resource for understanding genome evolution and self-incompatibility.</title>
        <authorList>
            <person name="Gong W."/>
            <person name="Xiao S."/>
            <person name="Wang L."/>
            <person name="Liao Z."/>
            <person name="Chang Y."/>
            <person name="Mo W."/>
            <person name="Hu G."/>
            <person name="Li W."/>
            <person name="Zhao G."/>
            <person name="Zhu H."/>
            <person name="Hu X."/>
            <person name="Ji K."/>
            <person name="Xiang X."/>
            <person name="Song Q."/>
            <person name="Yuan D."/>
            <person name="Jin S."/>
            <person name="Zhang L."/>
        </authorList>
    </citation>
    <scope>NUCLEOTIDE SEQUENCE [LARGE SCALE GENOMIC DNA]</scope>
    <source>
        <strain evidence="1">SQ_2022a</strain>
    </source>
</reference>
<name>A0ACC0H8C2_9ERIC</name>
<sequence>MPLPRAEEHISYGGALKSGEGDAIAQYVQQGKRIPQRGEVGLSAEEIQKFESLGYVMSGSRHIWHITSYLVDLLQRRGYAMNSTADFETVRDVKENLCYLREYQLGLETTILVKNYTVHGTISKIGAEKIARVVLRRMEFCFELVALALCLVNGCARNGPRPRCVLRFDIWRKVHGP</sequence>
<proteinExistence type="predicted"/>